<feature type="domain" description="PBP" evidence="5">
    <location>
        <begin position="35"/>
        <end position="292"/>
    </location>
</feature>
<dbReference type="Proteomes" id="UP000269154">
    <property type="component" value="Unassembled WGS sequence"/>
</dbReference>
<dbReference type="NCBIfam" id="TIGR02136">
    <property type="entry name" value="ptsS_2"/>
    <property type="match status" value="1"/>
</dbReference>
<keyword evidence="4" id="KW-0592">Phosphate transport</keyword>
<dbReference type="PANTHER" id="PTHR30570:SF1">
    <property type="entry name" value="PHOSPHATE-BINDING PROTEIN PSTS"/>
    <property type="match status" value="1"/>
</dbReference>
<dbReference type="GO" id="GO:0042301">
    <property type="term" value="F:phosphate ion binding"/>
    <property type="evidence" value="ECO:0007669"/>
    <property type="project" value="UniProtKB-UniRule"/>
</dbReference>
<gene>
    <name evidence="6" type="ORF">D5R40_00745</name>
</gene>
<keyword evidence="2 4" id="KW-0813">Transport</keyword>
<evidence type="ECO:0000313" key="6">
    <source>
        <dbReference type="EMBL" id="RQH57534.1"/>
    </source>
</evidence>
<dbReference type="SUPFAM" id="SSF53850">
    <property type="entry name" value="Periplasmic binding protein-like II"/>
    <property type="match status" value="1"/>
</dbReference>
<evidence type="ECO:0000256" key="3">
    <source>
        <dbReference type="ARBA" id="ARBA00022729"/>
    </source>
</evidence>
<comment type="similarity">
    <text evidence="1 4">Belongs to the PstS family.</text>
</comment>
<reference evidence="6 7" key="1">
    <citation type="journal article" date="2018" name="ACS Chem. Biol.">
        <title>Ketoreductase domain dysfunction expands chemodiversity: malyngamide biosynthesis in the cyanobacterium Okeania hirsuta.</title>
        <authorList>
            <person name="Moss N.A."/>
            <person name="Leao T."/>
            <person name="Rankin M."/>
            <person name="McCullough T.M."/>
            <person name="Qu P."/>
            <person name="Korobeynikov A."/>
            <person name="Smith J.L."/>
            <person name="Gerwick L."/>
            <person name="Gerwick W.H."/>
        </authorList>
    </citation>
    <scope>NUCLEOTIDE SEQUENCE [LARGE SCALE GENOMIC DNA]</scope>
    <source>
        <strain evidence="6 7">PAB10Feb10-1</strain>
    </source>
</reference>
<dbReference type="InterPro" id="IPR011862">
    <property type="entry name" value="Phos-bd"/>
</dbReference>
<sequence length="327" mass="36272">MVTTKVKNLKLNKWKLASVFALVATTLAITIPVVRSQSPSIIKIDGSSTVYPITEAVAEEFQKEKRGVMRVTVGISGTGGGFKKFCSLEDSVRTDISDASRTIQPSEIEKCKAAGIEFIELPIAYDAITVVVNTENFVDTMSVEDLKKMWAPEAQGKVMKWNQVNSNWPDAELRMYGPGADSGTFDYFTKEIVGQSKASRSDYTPSEDDNVLVQGVANDPNAIAYFGYSYYEANRDLLKAIAIDNGNGPVKPSLETVRSGQYQPLARPIFIYVNAKSTERPEVKEFVEFYLKNAPQLVKEVNSVPLSEREYQRAMERFKNRVIGSGS</sequence>
<keyword evidence="3" id="KW-0732">Signal</keyword>
<evidence type="ECO:0000256" key="2">
    <source>
        <dbReference type="ARBA" id="ARBA00022448"/>
    </source>
</evidence>
<protein>
    <recommendedName>
        <fullName evidence="4">Phosphate-binding protein</fullName>
    </recommendedName>
</protein>
<accession>A0A3N6PLW4</accession>
<comment type="function">
    <text evidence="4">Involved in the system for phosphate transport across the cytoplasmic membrane.</text>
</comment>
<dbReference type="AlphaFoldDB" id="A0A3N6PLW4"/>
<evidence type="ECO:0000256" key="4">
    <source>
        <dbReference type="RuleBase" id="RU367119"/>
    </source>
</evidence>
<dbReference type="EMBL" id="RCBY01000002">
    <property type="protein sequence ID" value="RQH57534.1"/>
    <property type="molecule type" value="Genomic_DNA"/>
</dbReference>
<dbReference type="PANTHER" id="PTHR30570">
    <property type="entry name" value="PERIPLASMIC PHOSPHATE BINDING COMPONENT OF PHOSPHATE ABC TRANSPORTER"/>
    <property type="match status" value="1"/>
</dbReference>
<proteinExistence type="inferred from homology"/>
<keyword evidence="7" id="KW-1185">Reference proteome</keyword>
<organism evidence="6 7">
    <name type="scientific">Okeania hirsuta</name>
    <dbReference type="NCBI Taxonomy" id="1458930"/>
    <lineage>
        <taxon>Bacteria</taxon>
        <taxon>Bacillati</taxon>
        <taxon>Cyanobacteriota</taxon>
        <taxon>Cyanophyceae</taxon>
        <taxon>Oscillatoriophycideae</taxon>
        <taxon>Oscillatoriales</taxon>
        <taxon>Microcoleaceae</taxon>
        <taxon>Okeania</taxon>
    </lineage>
</organism>
<dbReference type="CDD" id="cd13654">
    <property type="entry name" value="PBP2_phosphate_like_2"/>
    <property type="match status" value="1"/>
</dbReference>
<comment type="caution">
    <text evidence="6">The sequence shown here is derived from an EMBL/GenBank/DDBJ whole genome shotgun (WGS) entry which is preliminary data.</text>
</comment>
<dbReference type="InterPro" id="IPR050811">
    <property type="entry name" value="Phosphate_ABC_transporter"/>
</dbReference>
<dbReference type="Pfam" id="PF12849">
    <property type="entry name" value="PBP_like_2"/>
    <property type="match status" value="1"/>
</dbReference>
<dbReference type="OrthoDB" id="9790048at2"/>
<evidence type="ECO:0000313" key="7">
    <source>
        <dbReference type="Proteomes" id="UP000269154"/>
    </source>
</evidence>
<dbReference type="RefSeq" id="WP_124154124.1">
    <property type="nucleotide sequence ID" value="NZ_CAWOLW010000112.1"/>
</dbReference>
<evidence type="ECO:0000259" key="5">
    <source>
        <dbReference type="Pfam" id="PF12849"/>
    </source>
</evidence>
<name>A0A3N6PLW4_9CYAN</name>
<dbReference type="Gene3D" id="3.40.190.10">
    <property type="entry name" value="Periplasmic binding protein-like II"/>
    <property type="match status" value="2"/>
</dbReference>
<dbReference type="InterPro" id="IPR024370">
    <property type="entry name" value="PBP_domain"/>
</dbReference>
<dbReference type="GO" id="GO:0006817">
    <property type="term" value="P:phosphate ion transport"/>
    <property type="evidence" value="ECO:0007669"/>
    <property type="project" value="UniProtKB-UniRule"/>
</dbReference>
<evidence type="ECO:0000256" key="1">
    <source>
        <dbReference type="ARBA" id="ARBA00008725"/>
    </source>
</evidence>